<dbReference type="InterPro" id="IPR051681">
    <property type="entry name" value="Ser/Thr_Kinases-Pseudokinases"/>
</dbReference>
<dbReference type="GO" id="GO:0005524">
    <property type="term" value="F:ATP binding"/>
    <property type="evidence" value="ECO:0007669"/>
    <property type="project" value="InterPro"/>
</dbReference>
<evidence type="ECO:0000256" key="3">
    <source>
        <dbReference type="SAM" id="SignalP"/>
    </source>
</evidence>
<feature type="domain" description="Protein kinase" evidence="4">
    <location>
        <begin position="368"/>
        <end position="667"/>
    </location>
</feature>
<sequence length="679" mass="75642">MQRKRSRQARSLAVVAFMATSFSIGRCSYNCPARSALDAALCLQDSLPPHSEAAVHWRVALDDSRYYHFGVVTLTSQMQSLELAGNKTRVTFDTTHRWMGSRLSTLRLVGLDLTNSKLPELPKSLIRLDIVDCVMKSFPVAWLLSLSRLETLVVANNTLTDETLMETSQQQYRVLSSRLAAPSVNYQSRASAAEMVTCVSSRGGRVQELLGCQFCVVPDQIAISRNLQALMDSNFRGSNARIDGNGDNHMPILVLVSMALPVVYFLYKMHLFVSFMRAHYRNKRTEASRGIQEKTASSSSDDDRNCTTTLVPKGFEFRSHRKSDRRLFASNSAGFWVDEELQQWRLDFKRLKLLQCLNLPSGLDRRTLRKQSMTSAMNHREIWLASLAQVHGTTLTLSHGVSAENILVVAKFLSCTTHRGSRTSASSSVARDNLKSEMKRQAFLYHPHVVTFIGVAWSRETQLVAVTEYMTQGDLRHRLHCTAATESGKLTAWKLQMLLDVISALLYLHSMRPFRVHGNCNSRNVLLNESLRAKLSDFGVDSRADGLTDQELTSYSAVGSGRWISPEALMGCEISALYPGAIDVYSFGILIAEVDSHELPFSDLMQANRAAVPETDILQLIARGALSPTLSETCPESLVELVNACTCYKPKNRPSSAQVQATLMRILEEVQAGKTKLTA</sequence>
<dbReference type="GeneID" id="94353299"/>
<keyword evidence="2" id="KW-0812">Transmembrane</keyword>
<dbReference type="Gene3D" id="1.10.510.10">
    <property type="entry name" value="Transferase(Phosphotransferase) domain 1"/>
    <property type="match status" value="1"/>
</dbReference>
<dbReference type="SUPFAM" id="SSF56112">
    <property type="entry name" value="Protein kinase-like (PK-like)"/>
    <property type="match status" value="1"/>
</dbReference>
<comment type="caution">
    <text evidence="5">The sequence shown here is derived from an EMBL/GenBank/DDBJ whole genome shotgun (WGS) entry which is preliminary data.</text>
</comment>
<keyword evidence="2" id="KW-0472">Membrane</keyword>
<protein>
    <recommendedName>
        <fullName evidence="4">Protein kinase domain-containing protein</fullName>
    </recommendedName>
</protein>
<feature type="region of interest" description="Disordered" evidence="1">
    <location>
        <begin position="286"/>
        <end position="305"/>
    </location>
</feature>
<keyword evidence="2" id="KW-1133">Transmembrane helix</keyword>
<dbReference type="OrthoDB" id="4062651at2759"/>
<keyword evidence="6" id="KW-1185">Reference proteome</keyword>
<dbReference type="Gene3D" id="3.80.10.10">
    <property type="entry name" value="Ribonuclease Inhibitor"/>
    <property type="match status" value="1"/>
</dbReference>
<dbReference type="InterPro" id="IPR032675">
    <property type="entry name" value="LRR_dom_sf"/>
</dbReference>
<gene>
    <name evidence="5" type="ORF">CCR75_009589</name>
</gene>
<dbReference type="PROSITE" id="PS50011">
    <property type="entry name" value="PROTEIN_KINASE_DOM"/>
    <property type="match status" value="1"/>
</dbReference>
<keyword evidence="3" id="KW-0732">Signal</keyword>
<dbReference type="EMBL" id="SHOA02000005">
    <property type="protein sequence ID" value="TDH74058.1"/>
    <property type="molecule type" value="Genomic_DNA"/>
</dbReference>
<evidence type="ECO:0000256" key="1">
    <source>
        <dbReference type="SAM" id="MobiDB-lite"/>
    </source>
</evidence>
<feature type="chain" id="PRO_5037008749" description="Protein kinase domain-containing protein" evidence="3">
    <location>
        <begin position="28"/>
        <end position="679"/>
    </location>
</feature>
<dbReference type="PANTHER" id="PTHR44329:SF214">
    <property type="entry name" value="PROTEIN KINASE DOMAIN-CONTAINING PROTEIN"/>
    <property type="match status" value="1"/>
</dbReference>
<dbReference type="InterPro" id="IPR001245">
    <property type="entry name" value="Ser-Thr/Tyr_kinase_cat_dom"/>
</dbReference>
<dbReference type="AlphaFoldDB" id="A0A976ILP5"/>
<evidence type="ECO:0000313" key="5">
    <source>
        <dbReference type="EMBL" id="TDH74058.1"/>
    </source>
</evidence>
<dbReference type="InterPro" id="IPR011009">
    <property type="entry name" value="Kinase-like_dom_sf"/>
</dbReference>
<reference evidence="5 6" key="1">
    <citation type="journal article" date="2021" name="Genome Biol.">
        <title>AFLAP: assembly-free linkage analysis pipeline using k-mers from genome sequencing data.</title>
        <authorList>
            <person name="Fletcher K."/>
            <person name="Zhang L."/>
            <person name="Gil J."/>
            <person name="Han R."/>
            <person name="Cavanaugh K."/>
            <person name="Michelmore R."/>
        </authorList>
    </citation>
    <scope>NUCLEOTIDE SEQUENCE [LARGE SCALE GENOMIC DNA]</scope>
    <source>
        <strain evidence="5 6">SF5</strain>
    </source>
</reference>
<dbReference type="RefSeq" id="XP_067823556.1">
    <property type="nucleotide sequence ID" value="XM_067967628.1"/>
</dbReference>
<feature type="transmembrane region" description="Helical" evidence="2">
    <location>
        <begin position="249"/>
        <end position="267"/>
    </location>
</feature>
<proteinExistence type="predicted"/>
<dbReference type="Proteomes" id="UP000294530">
    <property type="component" value="Unassembled WGS sequence"/>
</dbReference>
<evidence type="ECO:0000259" key="4">
    <source>
        <dbReference type="PROSITE" id="PS50011"/>
    </source>
</evidence>
<dbReference type="SUPFAM" id="SSF52058">
    <property type="entry name" value="L domain-like"/>
    <property type="match status" value="1"/>
</dbReference>
<feature type="signal peptide" evidence="3">
    <location>
        <begin position="1"/>
        <end position="27"/>
    </location>
</feature>
<dbReference type="InterPro" id="IPR000719">
    <property type="entry name" value="Prot_kinase_dom"/>
</dbReference>
<dbReference type="PANTHER" id="PTHR44329">
    <property type="entry name" value="SERINE/THREONINE-PROTEIN KINASE TNNI3K-RELATED"/>
    <property type="match status" value="1"/>
</dbReference>
<name>A0A976ILP5_BRELC</name>
<accession>A0A976ILP5</accession>
<evidence type="ECO:0000256" key="2">
    <source>
        <dbReference type="SAM" id="Phobius"/>
    </source>
</evidence>
<dbReference type="KEGG" id="blac:94353299"/>
<dbReference type="Pfam" id="PF07714">
    <property type="entry name" value="PK_Tyr_Ser-Thr"/>
    <property type="match status" value="1"/>
</dbReference>
<organism evidence="5 6">
    <name type="scientific">Bremia lactucae</name>
    <name type="common">Lettuce downy mildew</name>
    <dbReference type="NCBI Taxonomy" id="4779"/>
    <lineage>
        <taxon>Eukaryota</taxon>
        <taxon>Sar</taxon>
        <taxon>Stramenopiles</taxon>
        <taxon>Oomycota</taxon>
        <taxon>Peronosporomycetes</taxon>
        <taxon>Peronosporales</taxon>
        <taxon>Peronosporaceae</taxon>
        <taxon>Bremia</taxon>
    </lineage>
</organism>
<evidence type="ECO:0000313" key="6">
    <source>
        <dbReference type="Proteomes" id="UP000294530"/>
    </source>
</evidence>
<dbReference type="GO" id="GO:0004674">
    <property type="term" value="F:protein serine/threonine kinase activity"/>
    <property type="evidence" value="ECO:0007669"/>
    <property type="project" value="TreeGrafter"/>
</dbReference>